<evidence type="ECO:0000256" key="6">
    <source>
        <dbReference type="SAM" id="Phobius"/>
    </source>
</evidence>
<dbReference type="RefSeq" id="WP_131776399.1">
    <property type="nucleotide sequence ID" value="NZ_CAAAIA010000004.1"/>
</dbReference>
<dbReference type="InterPro" id="IPR050833">
    <property type="entry name" value="Poly_Biosynth_Transport"/>
</dbReference>
<evidence type="ECO:0000313" key="7">
    <source>
        <dbReference type="EMBL" id="GGI88270.1"/>
    </source>
</evidence>
<keyword evidence="4 6" id="KW-1133">Transmembrane helix</keyword>
<dbReference type="GO" id="GO:0005886">
    <property type="term" value="C:plasma membrane"/>
    <property type="evidence" value="ECO:0007669"/>
    <property type="project" value="UniProtKB-SubCell"/>
</dbReference>
<keyword evidence="8" id="KW-1185">Reference proteome</keyword>
<comment type="caution">
    <text evidence="7">The sequence shown here is derived from an EMBL/GenBank/DDBJ whole genome shotgun (WGS) entry which is preliminary data.</text>
</comment>
<evidence type="ECO:0000256" key="3">
    <source>
        <dbReference type="ARBA" id="ARBA00022692"/>
    </source>
</evidence>
<feature type="transmembrane region" description="Helical" evidence="6">
    <location>
        <begin position="357"/>
        <end position="378"/>
    </location>
</feature>
<dbReference type="Pfam" id="PF01943">
    <property type="entry name" value="Polysacc_synt"/>
    <property type="match status" value="1"/>
</dbReference>
<feature type="transmembrane region" description="Helical" evidence="6">
    <location>
        <begin position="12"/>
        <end position="32"/>
    </location>
</feature>
<dbReference type="EMBL" id="BMOB01000007">
    <property type="protein sequence ID" value="GGI88270.1"/>
    <property type="molecule type" value="Genomic_DNA"/>
</dbReference>
<dbReference type="PANTHER" id="PTHR30250">
    <property type="entry name" value="PST FAMILY PREDICTED COLANIC ACID TRANSPORTER"/>
    <property type="match status" value="1"/>
</dbReference>
<keyword evidence="3 6" id="KW-0812">Transmembrane</keyword>
<evidence type="ECO:0008006" key="9">
    <source>
        <dbReference type="Google" id="ProtNLM"/>
    </source>
</evidence>
<evidence type="ECO:0000313" key="8">
    <source>
        <dbReference type="Proteomes" id="UP000630149"/>
    </source>
</evidence>
<organism evidence="7 8">
    <name type="scientific">Legionella impletisoli</name>
    <dbReference type="NCBI Taxonomy" id="343510"/>
    <lineage>
        <taxon>Bacteria</taxon>
        <taxon>Pseudomonadati</taxon>
        <taxon>Pseudomonadota</taxon>
        <taxon>Gammaproteobacteria</taxon>
        <taxon>Legionellales</taxon>
        <taxon>Legionellaceae</taxon>
        <taxon>Legionella</taxon>
    </lineage>
</organism>
<gene>
    <name evidence="7" type="ORF">GCM10007966_16260</name>
</gene>
<evidence type="ECO:0000256" key="2">
    <source>
        <dbReference type="ARBA" id="ARBA00022475"/>
    </source>
</evidence>
<feature type="transmembrane region" description="Helical" evidence="6">
    <location>
        <begin position="244"/>
        <end position="266"/>
    </location>
</feature>
<feature type="transmembrane region" description="Helical" evidence="6">
    <location>
        <begin position="191"/>
        <end position="212"/>
    </location>
</feature>
<accession>A0A917NC94</accession>
<reference evidence="7" key="2">
    <citation type="submission" date="2020-09" db="EMBL/GenBank/DDBJ databases">
        <authorList>
            <person name="Sun Q."/>
            <person name="Ohkuma M."/>
        </authorList>
    </citation>
    <scope>NUCLEOTIDE SEQUENCE</scope>
    <source>
        <strain evidence="7">JCM 13919</strain>
    </source>
</reference>
<feature type="transmembrane region" description="Helical" evidence="6">
    <location>
        <begin position="96"/>
        <end position="117"/>
    </location>
</feature>
<evidence type="ECO:0000256" key="4">
    <source>
        <dbReference type="ARBA" id="ARBA00022989"/>
    </source>
</evidence>
<feature type="transmembrane region" description="Helical" evidence="6">
    <location>
        <begin position="160"/>
        <end position="185"/>
    </location>
</feature>
<dbReference type="OrthoDB" id="5653360at2"/>
<dbReference type="InterPro" id="IPR002797">
    <property type="entry name" value="Polysacc_synth"/>
</dbReference>
<name>A0A917NC94_9GAMM</name>
<sequence length="443" mass="50114">MSTIQFLMKEELKYTYILFLLGLVGYVIKYGLNVFLARNLEVHLYGDFSVAIKFLNILISLILFGTNVSSQRFLSNYLRTDATEVAKHYIAWNLKLIWITSLLCIFIAFFSNSMILLLDYLGIHDYDDYHLAVFIFWIAPIAAFVKLISNYFLSAEQVYFSVAISSIFSYFIQFVIFAIAVLFLGTTLDNVSLTIGLFVSFLILAILSTLTLNENILFMMRGAIKQLKKIDVYHKEWLPKSASFISTAMIFLIISIIDLIIVEVFATSEKEVGHYAAALSITGVLWLPNNLYQAVKPHMVSLLKTPEGSRLLQHKLDTTNIAVASIFIVLTSIIIYFSSSLLSHFGPSYDAAQNCVIILSVGICLSSLINFSNILLLYKGYERFNFRLNIAELLALCLFVPPATIYFGISGTAMATIIIIIIRNGISTYLVRKYIHIRSFLFL</sequence>
<comment type="subcellular location">
    <subcellularLocation>
        <location evidence="1">Cell membrane</location>
        <topology evidence="1">Multi-pass membrane protein</topology>
    </subcellularLocation>
</comment>
<dbReference type="PANTHER" id="PTHR30250:SF11">
    <property type="entry name" value="O-ANTIGEN TRANSPORTER-RELATED"/>
    <property type="match status" value="1"/>
</dbReference>
<feature type="transmembrane region" description="Helical" evidence="6">
    <location>
        <begin position="272"/>
        <end position="295"/>
    </location>
</feature>
<protein>
    <recommendedName>
        <fullName evidence="9">Polysaccharide biosynthesis protein</fullName>
    </recommendedName>
</protein>
<reference evidence="7" key="1">
    <citation type="journal article" date="2014" name="Int. J. Syst. Evol. Microbiol.">
        <title>Complete genome sequence of Corynebacterium casei LMG S-19264T (=DSM 44701T), isolated from a smear-ripened cheese.</title>
        <authorList>
            <consortium name="US DOE Joint Genome Institute (JGI-PGF)"/>
            <person name="Walter F."/>
            <person name="Albersmeier A."/>
            <person name="Kalinowski J."/>
            <person name="Ruckert C."/>
        </authorList>
    </citation>
    <scope>NUCLEOTIDE SEQUENCE</scope>
    <source>
        <strain evidence="7">JCM 13919</strain>
    </source>
</reference>
<feature type="transmembrane region" description="Helical" evidence="6">
    <location>
        <begin position="129"/>
        <end position="148"/>
    </location>
</feature>
<evidence type="ECO:0000256" key="5">
    <source>
        <dbReference type="ARBA" id="ARBA00023136"/>
    </source>
</evidence>
<keyword evidence="5 6" id="KW-0472">Membrane</keyword>
<evidence type="ECO:0000256" key="1">
    <source>
        <dbReference type="ARBA" id="ARBA00004651"/>
    </source>
</evidence>
<dbReference type="AlphaFoldDB" id="A0A917NC94"/>
<feature type="transmembrane region" description="Helical" evidence="6">
    <location>
        <begin position="413"/>
        <end position="431"/>
    </location>
</feature>
<dbReference type="Proteomes" id="UP000630149">
    <property type="component" value="Unassembled WGS sequence"/>
</dbReference>
<proteinExistence type="predicted"/>
<keyword evidence="2" id="KW-1003">Cell membrane</keyword>
<feature type="transmembrane region" description="Helical" evidence="6">
    <location>
        <begin position="44"/>
        <end position="64"/>
    </location>
</feature>
<feature type="transmembrane region" description="Helical" evidence="6">
    <location>
        <begin position="316"/>
        <end position="337"/>
    </location>
</feature>